<proteinExistence type="predicted"/>
<dbReference type="Proteomes" id="UP000198748">
    <property type="component" value="Unassembled WGS sequence"/>
</dbReference>
<organism evidence="1 2">
    <name type="scientific">Dyadobacter soli</name>
    <dbReference type="NCBI Taxonomy" id="659014"/>
    <lineage>
        <taxon>Bacteria</taxon>
        <taxon>Pseudomonadati</taxon>
        <taxon>Bacteroidota</taxon>
        <taxon>Cytophagia</taxon>
        <taxon>Cytophagales</taxon>
        <taxon>Spirosomataceae</taxon>
        <taxon>Dyadobacter</taxon>
    </lineage>
</organism>
<accession>A0A1G7GM18</accession>
<dbReference type="STRING" id="659014.SAMN04487996_107296"/>
<evidence type="ECO:0000313" key="1">
    <source>
        <dbReference type="EMBL" id="SDE89029.1"/>
    </source>
</evidence>
<name>A0A1G7GM18_9BACT</name>
<gene>
    <name evidence="1" type="ORF">SAMN04487996_107296</name>
</gene>
<dbReference type="AlphaFoldDB" id="A0A1G7GM18"/>
<dbReference type="RefSeq" id="WP_090150642.1">
    <property type="nucleotide sequence ID" value="NZ_FNAN01000007.1"/>
</dbReference>
<dbReference type="OrthoDB" id="3497533at2"/>
<evidence type="ECO:0000313" key="2">
    <source>
        <dbReference type="Proteomes" id="UP000198748"/>
    </source>
</evidence>
<keyword evidence="2" id="KW-1185">Reference proteome</keyword>
<reference evidence="2" key="1">
    <citation type="submission" date="2016-10" db="EMBL/GenBank/DDBJ databases">
        <authorList>
            <person name="Varghese N."/>
            <person name="Submissions S."/>
        </authorList>
    </citation>
    <scope>NUCLEOTIDE SEQUENCE [LARGE SCALE GENOMIC DNA]</scope>
    <source>
        <strain evidence="2">DSM 25329</strain>
    </source>
</reference>
<protein>
    <submittedName>
        <fullName evidence="1">Uncharacterized protein</fullName>
    </submittedName>
</protein>
<sequence length="385" mass="43737">MIKVKFLLHATFRSNTAFELVEQGNLDQQALHALADLSNDPEFFGIFRRRNQDAGSSTRLAYKEVALLFYVLQNEGELPHYFKREYDDETNLTMARLVLEGIFEIKVAEHFYSGPAAQTFLYDSDERTADRRHPLLGMSYSAVRYAVRLNEADTLSLADKLYAYNTVPLLLAHSNALRTVEEVEDFLNIGKNDPLSRELLKTWKKHEPDPKFSWISWSRKQNGHHDTRLSATYKMYISPVLDELSDVFDKTVRVLAASGAFSFKVGMNREGLLRPDKFVAYFTAFDDLLTTAERLALVLKTYNAQGVPFTAPLDESGMLSWGMDRATDEILKNIEGGSWRATVTEKLAASIALSKTEKLGQEERIDFVLKKMMLEGVDTTTWTAA</sequence>
<dbReference type="EMBL" id="FNAN01000007">
    <property type="protein sequence ID" value="SDE89029.1"/>
    <property type="molecule type" value="Genomic_DNA"/>
</dbReference>